<organism evidence="1 2">
    <name type="scientific">Cloeon dipterum</name>
    <dbReference type="NCBI Taxonomy" id="197152"/>
    <lineage>
        <taxon>Eukaryota</taxon>
        <taxon>Metazoa</taxon>
        <taxon>Ecdysozoa</taxon>
        <taxon>Arthropoda</taxon>
        <taxon>Hexapoda</taxon>
        <taxon>Insecta</taxon>
        <taxon>Pterygota</taxon>
        <taxon>Palaeoptera</taxon>
        <taxon>Ephemeroptera</taxon>
        <taxon>Pisciforma</taxon>
        <taxon>Baetidae</taxon>
        <taxon>Cloeon</taxon>
    </lineage>
</organism>
<dbReference type="AlphaFoldDB" id="A0A8S1E0R6"/>
<protein>
    <submittedName>
        <fullName evidence="1">Uncharacterized protein</fullName>
    </submittedName>
</protein>
<dbReference type="Proteomes" id="UP000494165">
    <property type="component" value="Unassembled WGS sequence"/>
</dbReference>
<comment type="caution">
    <text evidence="1">The sequence shown here is derived from an EMBL/GenBank/DDBJ whole genome shotgun (WGS) entry which is preliminary data.</text>
</comment>
<proteinExistence type="predicted"/>
<evidence type="ECO:0000313" key="2">
    <source>
        <dbReference type="Proteomes" id="UP000494165"/>
    </source>
</evidence>
<reference evidence="1 2" key="1">
    <citation type="submission" date="2020-04" db="EMBL/GenBank/DDBJ databases">
        <authorList>
            <person name="Alioto T."/>
            <person name="Alioto T."/>
            <person name="Gomez Garrido J."/>
        </authorList>
    </citation>
    <scope>NUCLEOTIDE SEQUENCE [LARGE SCALE GENOMIC DNA]</scope>
</reference>
<evidence type="ECO:0000313" key="1">
    <source>
        <dbReference type="EMBL" id="CAB3387059.1"/>
    </source>
</evidence>
<accession>A0A8S1E0R6</accession>
<dbReference type="EMBL" id="CADEPI010000533">
    <property type="protein sequence ID" value="CAB3387059.1"/>
    <property type="molecule type" value="Genomic_DNA"/>
</dbReference>
<sequence>MDDRMCASKCAAGCRDDLLVAPDVTLEPLPADSNLLGRADKADLQLERQTHFSIGVANPTLQSVPEANFNKHIKIH</sequence>
<keyword evidence="2" id="KW-1185">Reference proteome</keyword>
<name>A0A8S1E0R6_9INSE</name>
<gene>
    <name evidence="1" type="ORF">CLODIP_2_CD14142</name>
</gene>